<evidence type="ECO:0000313" key="1">
    <source>
        <dbReference type="EMBL" id="VFK61304.1"/>
    </source>
</evidence>
<dbReference type="SUPFAM" id="SSF52540">
    <property type="entry name" value="P-loop containing nucleoside triphosphate hydrolases"/>
    <property type="match status" value="1"/>
</dbReference>
<organism evidence="3">
    <name type="scientific">Candidatus Kentrum sp. TUN</name>
    <dbReference type="NCBI Taxonomy" id="2126343"/>
    <lineage>
        <taxon>Bacteria</taxon>
        <taxon>Pseudomonadati</taxon>
        <taxon>Pseudomonadota</taxon>
        <taxon>Gammaproteobacteria</taxon>
        <taxon>Candidatus Kentrum</taxon>
    </lineage>
</organism>
<protein>
    <recommendedName>
        <fullName evidence="4">Sulfotransferase family protein</fullName>
    </recommendedName>
</protein>
<reference evidence="3" key="1">
    <citation type="submission" date="2019-02" db="EMBL/GenBank/DDBJ databases">
        <authorList>
            <person name="Gruber-Vodicka R. H."/>
            <person name="Seah K. B. B."/>
        </authorList>
    </citation>
    <scope>NUCLEOTIDE SEQUENCE</scope>
    <source>
        <strain evidence="2">BECK_BY1</strain>
        <strain evidence="3">BECK_BY2</strain>
        <strain evidence="1">BECK_BY3</strain>
    </source>
</reference>
<dbReference type="EMBL" id="CAADFY010000252">
    <property type="protein sequence ID" value="VFK61304.1"/>
    <property type="molecule type" value="Genomic_DNA"/>
</dbReference>
<evidence type="ECO:0000313" key="3">
    <source>
        <dbReference type="EMBL" id="VFK70275.1"/>
    </source>
</evidence>
<dbReference type="EMBL" id="CAADFV010000253">
    <property type="protein sequence ID" value="VFK70275.1"/>
    <property type="molecule type" value="Genomic_DNA"/>
</dbReference>
<evidence type="ECO:0008006" key="4">
    <source>
        <dbReference type="Google" id="ProtNLM"/>
    </source>
</evidence>
<accession>A0A451AW74</accession>
<dbReference type="Gene3D" id="3.40.50.300">
    <property type="entry name" value="P-loop containing nucleotide triphosphate hydrolases"/>
    <property type="match status" value="1"/>
</dbReference>
<dbReference type="EMBL" id="CAADFX010000224">
    <property type="protein sequence ID" value="VFK63724.1"/>
    <property type="molecule type" value="Genomic_DNA"/>
</dbReference>
<name>A0A451AW74_9GAMM</name>
<dbReference type="InterPro" id="IPR027417">
    <property type="entry name" value="P-loop_NTPase"/>
</dbReference>
<sequence>MRKAPRTKQTLEYQYCLIIGAMKCGTTSLFRALSGHAGITASRTKDTKFFIDVKNDRCAEYTERFQAFCPFPVEGWLEDYQDYL</sequence>
<proteinExistence type="predicted"/>
<gene>
    <name evidence="2" type="ORF">BECKTUN1418D_GA0071000_12241</name>
    <name evidence="3" type="ORF">BECKTUN1418E_GA0071001_12534</name>
    <name evidence="1" type="ORF">BECKTUN1418F_GA0071002_12524</name>
</gene>
<dbReference type="AlphaFoldDB" id="A0A451AW74"/>
<evidence type="ECO:0000313" key="2">
    <source>
        <dbReference type="EMBL" id="VFK63724.1"/>
    </source>
</evidence>